<comment type="similarity">
    <text evidence="1">Belongs to the enoyl-CoA hydratase/isomerase family.</text>
</comment>
<dbReference type="KEGG" id="cfc:CFLV_10735"/>
<evidence type="ECO:0000313" key="5">
    <source>
        <dbReference type="Proteomes" id="UP000185479"/>
    </source>
</evidence>
<dbReference type="GO" id="GO:0004312">
    <property type="term" value="F:fatty acid synthase activity"/>
    <property type="evidence" value="ECO:0007669"/>
    <property type="project" value="InterPro"/>
</dbReference>
<dbReference type="OrthoDB" id="9774179at2"/>
<keyword evidence="5" id="KW-1185">Reference proteome</keyword>
<evidence type="ECO:0000256" key="1">
    <source>
        <dbReference type="ARBA" id="ARBA00005254"/>
    </source>
</evidence>
<accession>A0A1L7CP30</accession>
<dbReference type="Pfam" id="PF01575">
    <property type="entry name" value="MaoC_dehydratas"/>
    <property type="match status" value="1"/>
</dbReference>
<organism evidence="3 5">
    <name type="scientific">Corynebacterium flavescens</name>
    <dbReference type="NCBI Taxonomy" id="28028"/>
    <lineage>
        <taxon>Bacteria</taxon>
        <taxon>Bacillati</taxon>
        <taxon>Actinomycetota</taxon>
        <taxon>Actinomycetes</taxon>
        <taxon>Mycobacteriales</taxon>
        <taxon>Corynebacteriaceae</taxon>
        <taxon>Corynebacterium</taxon>
    </lineage>
</organism>
<dbReference type="PRINTS" id="PR01483">
    <property type="entry name" value="FASYNTHASE"/>
</dbReference>
<evidence type="ECO:0000313" key="6">
    <source>
        <dbReference type="Proteomes" id="UP000315353"/>
    </source>
</evidence>
<proteinExistence type="inferred from homology"/>
<dbReference type="EMBL" id="BJNB01000017">
    <property type="protein sequence ID" value="GEB97792.1"/>
    <property type="molecule type" value="Genomic_DNA"/>
</dbReference>
<dbReference type="InterPro" id="IPR002539">
    <property type="entry name" value="MaoC-like_dom"/>
</dbReference>
<dbReference type="SUPFAM" id="SSF54637">
    <property type="entry name" value="Thioesterase/thiol ester dehydrase-isomerase"/>
    <property type="match status" value="2"/>
</dbReference>
<evidence type="ECO:0000313" key="3">
    <source>
        <dbReference type="EMBL" id="APT87581.1"/>
    </source>
</evidence>
<dbReference type="RefSeq" id="WP_075730510.1">
    <property type="nucleotide sequence ID" value="NZ_BJNB01000017.1"/>
</dbReference>
<evidence type="ECO:0000259" key="2">
    <source>
        <dbReference type="Pfam" id="PF01575"/>
    </source>
</evidence>
<dbReference type="InterPro" id="IPR003965">
    <property type="entry name" value="Fatty_acid_synthase"/>
</dbReference>
<evidence type="ECO:0000313" key="4">
    <source>
        <dbReference type="EMBL" id="GEB97792.1"/>
    </source>
</evidence>
<dbReference type="AlphaFoldDB" id="A0A1L7CP30"/>
<feature type="domain" description="MaoC-like" evidence="2">
    <location>
        <begin position="198"/>
        <end position="252"/>
    </location>
</feature>
<dbReference type="PANTHER" id="PTHR43841">
    <property type="entry name" value="3-HYDROXYACYL-THIOESTER DEHYDRATASE HTDX-RELATED"/>
    <property type="match status" value="1"/>
</dbReference>
<reference evidence="4 6" key="2">
    <citation type="submission" date="2019-06" db="EMBL/GenBank/DDBJ databases">
        <title>Whole genome shotgun sequence of Corynebacterium flavescens NBRC 14136.</title>
        <authorList>
            <person name="Hosoyama A."/>
            <person name="Uohara A."/>
            <person name="Ohji S."/>
            <person name="Ichikawa N."/>
        </authorList>
    </citation>
    <scope>NUCLEOTIDE SEQUENCE [LARGE SCALE GENOMIC DNA]</scope>
    <source>
        <strain evidence="4 6">NBRC 14136</strain>
    </source>
</reference>
<dbReference type="EMBL" id="CP009246">
    <property type="protein sequence ID" value="APT87581.1"/>
    <property type="molecule type" value="Genomic_DNA"/>
</dbReference>
<dbReference type="Gene3D" id="3.10.129.10">
    <property type="entry name" value="Hotdog Thioesterase"/>
    <property type="match status" value="1"/>
</dbReference>
<sequence>MDFQTLPAIPSLSKLYRGQVAGLIRPGGKPPVSSAPATGYQVEDVCFDAESVARYCHLIGFRLRDAVPATYPYLLSFPLVMQVMSAKDFPFRAVGTVHISNLIEQHRALRIGDNLDIRVHADNLRPHRKGLAIDMVTSIDVAGSEAWRQTSTFLGVGASFADSSPAELRDRPQAQRLLPKAREEALMEIPVALLRWSFEQVREYAQVSGDKNPIHVSRAGAKAFGFPRPIAHGMYSHARMLASLEGRIPQEIRVLADFYAPLTVPATTALLSRDDGAGAWDLWLRPASDPQKLHVAARVEPMDLLGQGR</sequence>
<dbReference type="InterPro" id="IPR029069">
    <property type="entry name" value="HotDog_dom_sf"/>
</dbReference>
<dbReference type="Proteomes" id="UP000315353">
    <property type="component" value="Unassembled WGS sequence"/>
</dbReference>
<dbReference type="PANTHER" id="PTHR43841:SF3">
    <property type="entry name" value="(3R)-HYDROXYACYL-ACP DEHYDRATASE SUBUNIT HADB"/>
    <property type="match status" value="1"/>
</dbReference>
<reference evidence="3 5" key="1">
    <citation type="submission" date="2014-08" db="EMBL/GenBank/DDBJ databases">
        <title>Complete genome sequence of Corynebacterium flavescens OJ8(T)(=DSM 20296(T)), isolated from cheese.</title>
        <authorList>
            <person name="Ruckert C."/>
            <person name="Albersmeier A."/>
            <person name="Winkler A."/>
            <person name="Kalinowski J."/>
        </authorList>
    </citation>
    <scope>NUCLEOTIDE SEQUENCE [LARGE SCALE GENOMIC DNA]</scope>
    <source>
        <strain evidence="3 5">OJ8</strain>
    </source>
</reference>
<dbReference type="STRING" id="28028.CFLV_10735"/>
<gene>
    <name evidence="4" type="ORF">CFL01nite_12870</name>
    <name evidence="3" type="ORF">CFLV_10735</name>
</gene>
<name>A0A1L7CP30_CORFL</name>
<dbReference type="GeneID" id="82881155"/>
<dbReference type="GO" id="GO:0005835">
    <property type="term" value="C:fatty acid synthase complex"/>
    <property type="evidence" value="ECO:0007669"/>
    <property type="project" value="InterPro"/>
</dbReference>
<protein>
    <submittedName>
        <fullName evidence="3">Dehydratase</fullName>
    </submittedName>
</protein>
<dbReference type="GO" id="GO:0006633">
    <property type="term" value="P:fatty acid biosynthetic process"/>
    <property type="evidence" value="ECO:0007669"/>
    <property type="project" value="InterPro"/>
</dbReference>
<dbReference type="Proteomes" id="UP000185479">
    <property type="component" value="Chromosome"/>
</dbReference>